<sequence length="278" mass="30373">METSPSPTCVEETPQASTGRGAPPLFAPPYCPPEQAPMRLREQGYALLDATAVAKWSGATPQALQMLARTWNDLPPDDYLLDGGKYRRRRHASFEVQGQGVLPVAHRAHWQPVEYNALHGGIQRWFAPMAPAVLAQPAWRSLVGALGGLCDAVFAPGEAAQRWFVEAHQFRIDTENGIGRPTPEGAHRDGVDLVAVFLVERGAIKGGETRIFEAASSAGQRFTLTEPWSVLLLDDARMIHETTPIQPLQSADPEACQGAHRDTLVLTWRRMGFQGPGV</sequence>
<evidence type="ECO:0000313" key="2">
    <source>
        <dbReference type="EMBL" id="RID96865.1"/>
    </source>
</evidence>
<feature type="region of interest" description="Disordered" evidence="1">
    <location>
        <begin position="1"/>
        <end position="25"/>
    </location>
</feature>
<dbReference type="Pfam" id="PF10014">
    <property type="entry name" value="2OG-Fe_Oxy_2"/>
    <property type="match status" value="1"/>
</dbReference>
<organism evidence="2 3">
    <name type="scientific">Simplicispira hankyongi</name>
    <dbReference type="NCBI Taxonomy" id="2315688"/>
    <lineage>
        <taxon>Bacteria</taxon>
        <taxon>Pseudomonadati</taxon>
        <taxon>Pseudomonadota</taxon>
        <taxon>Betaproteobacteria</taxon>
        <taxon>Burkholderiales</taxon>
        <taxon>Comamonadaceae</taxon>
        <taxon>Simplicispira</taxon>
    </lineage>
</organism>
<dbReference type="GO" id="GO:0051213">
    <property type="term" value="F:dioxygenase activity"/>
    <property type="evidence" value="ECO:0007669"/>
    <property type="project" value="InterPro"/>
</dbReference>
<dbReference type="AlphaFoldDB" id="A0A398C1I8"/>
<dbReference type="Gene3D" id="2.60.120.620">
    <property type="entry name" value="q2cbj1_9rhob like domain"/>
    <property type="match status" value="1"/>
</dbReference>
<dbReference type="Proteomes" id="UP000266302">
    <property type="component" value="Unassembled WGS sequence"/>
</dbReference>
<evidence type="ECO:0000256" key="1">
    <source>
        <dbReference type="SAM" id="MobiDB-lite"/>
    </source>
</evidence>
<proteinExistence type="predicted"/>
<dbReference type="EMBL" id="QXJC01000015">
    <property type="protein sequence ID" value="RID96865.1"/>
    <property type="molecule type" value="Genomic_DNA"/>
</dbReference>
<protein>
    <recommendedName>
        <fullName evidence="4">2OG-Fe dioxygenase family protein</fullName>
    </recommendedName>
</protein>
<dbReference type="OrthoDB" id="6681382at2"/>
<name>A0A398C1I8_9BURK</name>
<dbReference type="InterPro" id="IPR018724">
    <property type="entry name" value="2OG-Fe_dioxygenase"/>
</dbReference>
<evidence type="ECO:0000313" key="3">
    <source>
        <dbReference type="Proteomes" id="UP000266302"/>
    </source>
</evidence>
<reference evidence="2 3" key="1">
    <citation type="submission" date="2018-09" db="EMBL/GenBank/DDBJ databases">
        <title>Draft genome of Simplicispira sp. NY-02.</title>
        <authorList>
            <person name="Im W.T."/>
        </authorList>
    </citation>
    <scope>NUCLEOTIDE SEQUENCE [LARGE SCALE GENOMIC DNA]</scope>
    <source>
        <strain evidence="2 3">NY-02</strain>
    </source>
</reference>
<keyword evidence="3" id="KW-1185">Reference proteome</keyword>
<accession>A0A398C1I8</accession>
<evidence type="ECO:0008006" key="4">
    <source>
        <dbReference type="Google" id="ProtNLM"/>
    </source>
</evidence>
<comment type="caution">
    <text evidence="2">The sequence shown here is derived from an EMBL/GenBank/DDBJ whole genome shotgun (WGS) entry which is preliminary data.</text>
</comment>
<gene>
    <name evidence="2" type="ORF">D3F03_17030</name>
</gene>